<keyword evidence="2" id="KW-1185">Reference proteome</keyword>
<evidence type="ECO:0000313" key="1">
    <source>
        <dbReference type="EMBL" id="AUP81531.1"/>
    </source>
</evidence>
<gene>
    <name evidence="1" type="ORF">C1H87_04390</name>
</gene>
<name>A0A2K9PWU2_9FLAO</name>
<dbReference type="Proteomes" id="UP000235826">
    <property type="component" value="Chromosome"/>
</dbReference>
<proteinExistence type="predicted"/>
<accession>A0A2K9PWU2</accession>
<dbReference type="OrthoDB" id="5383247at2"/>
<evidence type="ECO:0000313" key="2">
    <source>
        <dbReference type="Proteomes" id="UP000235826"/>
    </source>
</evidence>
<dbReference type="EMBL" id="CP025791">
    <property type="protein sequence ID" value="AUP81531.1"/>
    <property type="molecule type" value="Genomic_DNA"/>
</dbReference>
<sequence length="89" mass="9966">MENSVNEVPQVEKAVFGITLRYYNKDSKDYEFKVKSCGSTTKVKFGKSRTASVTIQTGCSDAIIYDNCKEVEVKKDDKITIKDGCITIN</sequence>
<organism evidence="1 2">
    <name type="scientific">Flavivirga eckloniae</name>
    <dbReference type="NCBI Taxonomy" id="1803846"/>
    <lineage>
        <taxon>Bacteria</taxon>
        <taxon>Pseudomonadati</taxon>
        <taxon>Bacteroidota</taxon>
        <taxon>Flavobacteriia</taxon>
        <taxon>Flavobacteriales</taxon>
        <taxon>Flavobacteriaceae</taxon>
        <taxon>Flavivirga</taxon>
    </lineage>
</organism>
<dbReference type="KEGG" id="fek:C1H87_04390"/>
<reference evidence="1 2" key="1">
    <citation type="submission" date="2018-01" db="EMBL/GenBank/DDBJ databases">
        <title>Complete genome sequence of Flavivirga eckloniae ECD14 isolated from seaweed Ecklonia cava.</title>
        <authorList>
            <person name="Lee J.H."/>
            <person name="Baik K.S."/>
            <person name="Seong C.N."/>
        </authorList>
    </citation>
    <scope>NUCLEOTIDE SEQUENCE [LARGE SCALE GENOMIC DNA]</scope>
    <source>
        <strain evidence="1 2">ECD14</strain>
    </source>
</reference>
<protein>
    <submittedName>
        <fullName evidence="1">Uncharacterized protein</fullName>
    </submittedName>
</protein>
<dbReference type="AlphaFoldDB" id="A0A2K9PWU2"/>